<feature type="transmembrane region" description="Helical" evidence="14">
    <location>
        <begin position="132"/>
        <end position="152"/>
    </location>
</feature>
<comment type="subcellular location">
    <subcellularLocation>
        <location evidence="2">Cell junction</location>
        <location evidence="2">Adherens junction</location>
    </subcellularLocation>
    <subcellularLocation>
        <location evidence="3">Cell membrane</location>
        <topology evidence="3">Multi-pass membrane protein</topology>
    </subcellularLocation>
    <subcellularLocation>
        <location evidence="1">Nucleus</location>
    </subcellularLocation>
</comment>
<keyword evidence="11 14" id="KW-0472">Membrane</keyword>
<dbReference type="GO" id="GO:0005886">
    <property type="term" value="C:plasma membrane"/>
    <property type="evidence" value="ECO:0007669"/>
    <property type="project" value="UniProtKB-SubCell"/>
</dbReference>
<evidence type="ECO:0000256" key="9">
    <source>
        <dbReference type="ARBA" id="ARBA00022989"/>
    </source>
</evidence>
<evidence type="ECO:0000256" key="8">
    <source>
        <dbReference type="ARBA" id="ARBA00022949"/>
    </source>
</evidence>
<evidence type="ECO:0000259" key="15">
    <source>
        <dbReference type="Pfam" id="PF12632"/>
    </source>
</evidence>
<comment type="similarity">
    <text evidence="4">Belongs to the vezatin family.</text>
</comment>
<evidence type="ECO:0000256" key="2">
    <source>
        <dbReference type="ARBA" id="ARBA00004536"/>
    </source>
</evidence>
<dbReference type="GO" id="GO:0005634">
    <property type="term" value="C:nucleus"/>
    <property type="evidence" value="ECO:0007669"/>
    <property type="project" value="UniProtKB-SubCell"/>
</dbReference>
<accession>A0A4Z2FMP7</accession>
<sequence>MAAKRETSPTEIRGKLHHTTHGHQGVVHTLQGGCFRRLAEAVWRWSPIHRAAASQKMGQQLDCVFGQYSVKCILGQDVLLQEDVELIELLDPSLLTLGSSASGSDVAGLVGLAAMLLGCCSASGGGPWSPAAAAPWGLALLGWLGTRGVLLWRRGRMQTAVHRRATQLQTLVQNSKALTGLARKALRLVQETEVISRGFTLVSAAGSFSRAGAGAVPRGQQLIGLRKALYRALRTAFRASRRATCHMLKAYPLPRGRRGK</sequence>
<evidence type="ECO:0000313" key="16">
    <source>
        <dbReference type="EMBL" id="TNN42429.1"/>
    </source>
</evidence>
<dbReference type="GO" id="GO:0098609">
    <property type="term" value="P:cell-cell adhesion"/>
    <property type="evidence" value="ECO:0007669"/>
    <property type="project" value="InterPro"/>
</dbReference>
<evidence type="ECO:0000313" key="17">
    <source>
        <dbReference type="Proteomes" id="UP000314294"/>
    </source>
</evidence>
<keyword evidence="7 14" id="KW-0812">Transmembrane</keyword>
<feature type="region of interest" description="Disordered" evidence="13">
    <location>
        <begin position="1"/>
        <end position="22"/>
    </location>
</feature>
<keyword evidence="8" id="KW-0965">Cell junction</keyword>
<dbReference type="InterPro" id="IPR026858">
    <property type="entry name" value="Vezatin"/>
</dbReference>
<evidence type="ECO:0000256" key="1">
    <source>
        <dbReference type="ARBA" id="ARBA00004123"/>
    </source>
</evidence>
<keyword evidence="6" id="KW-1003">Cell membrane</keyword>
<evidence type="ECO:0000256" key="14">
    <source>
        <dbReference type="SAM" id="Phobius"/>
    </source>
</evidence>
<evidence type="ECO:0000256" key="4">
    <source>
        <dbReference type="ARBA" id="ARBA00007245"/>
    </source>
</evidence>
<proteinExistence type="inferred from homology"/>
<dbReference type="PANTHER" id="PTHR15989">
    <property type="entry name" value="VEZATIN"/>
    <property type="match status" value="1"/>
</dbReference>
<evidence type="ECO:0000256" key="13">
    <source>
        <dbReference type="SAM" id="MobiDB-lite"/>
    </source>
</evidence>
<dbReference type="GO" id="GO:0005912">
    <property type="term" value="C:adherens junction"/>
    <property type="evidence" value="ECO:0007669"/>
    <property type="project" value="UniProtKB-SubCell"/>
</dbReference>
<evidence type="ECO:0000256" key="6">
    <source>
        <dbReference type="ARBA" id="ARBA00022475"/>
    </source>
</evidence>
<dbReference type="EMBL" id="SRLO01001036">
    <property type="protein sequence ID" value="TNN42429.1"/>
    <property type="molecule type" value="Genomic_DNA"/>
</dbReference>
<dbReference type="AlphaFoldDB" id="A0A4Z2FMP7"/>
<keyword evidence="17" id="KW-1185">Reference proteome</keyword>
<keyword evidence="9 14" id="KW-1133">Transmembrane helix</keyword>
<gene>
    <name evidence="16" type="primary">VEZT</name>
    <name evidence="16" type="ORF">EYF80_047398</name>
</gene>
<feature type="compositionally biased region" description="Basic and acidic residues" evidence="13">
    <location>
        <begin position="1"/>
        <end position="14"/>
    </location>
</feature>
<evidence type="ECO:0000256" key="5">
    <source>
        <dbReference type="ARBA" id="ARBA00018125"/>
    </source>
</evidence>
<organism evidence="16 17">
    <name type="scientific">Liparis tanakae</name>
    <name type="common">Tanaka's snailfish</name>
    <dbReference type="NCBI Taxonomy" id="230148"/>
    <lineage>
        <taxon>Eukaryota</taxon>
        <taxon>Metazoa</taxon>
        <taxon>Chordata</taxon>
        <taxon>Craniata</taxon>
        <taxon>Vertebrata</taxon>
        <taxon>Euteleostomi</taxon>
        <taxon>Actinopterygii</taxon>
        <taxon>Neopterygii</taxon>
        <taxon>Teleostei</taxon>
        <taxon>Neoteleostei</taxon>
        <taxon>Acanthomorphata</taxon>
        <taxon>Eupercaria</taxon>
        <taxon>Perciformes</taxon>
        <taxon>Cottioidei</taxon>
        <taxon>Cottales</taxon>
        <taxon>Liparidae</taxon>
        <taxon>Liparis</taxon>
    </lineage>
</organism>
<dbReference type="Proteomes" id="UP000314294">
    <property type="component" value="Unassembled WGS sequence"/>
</dbReference>
<evidence type="ECO:0000256" key="12">
    <source>
        <dbReference type="ARBA" id="ARBA00023242"/>
    </source>
</evidence>
<feature type="transmembrane region" description="Helical" evidence="14">
    <location>
        <begin position="106"/>
        <end position="126"/>
    </location>
</feature>
<keyword evidence="12" id="KW-0539">Nucleus</keyword>
<evidence type="ECO:0000256" key="10">
    <source>
        <dbReference type="ARBA" id="ARBA00023054"/>
    </source>
</evidence>
<name>A0A4Z2FMP7_9TELE</name>
<dbReference type="GO" id="GO:0017022">
    <property type="term" value="F:myosin binding"/>
    <property type="evidence" value="ECO:0007669"/>
    <property type="project" value="InterPro"/>
</dbReference>
<dbReference type="PANTHER" id="PTHR15989:SF5">
    <property type="entry name" value="VEZATIN"/>
    <property type="match status" value="1"/>
</dbReference>
<dbReference type="InterPro" id="IPR026859">
    <property type="entry name" value="Myosin-bd"/>
</dbReference>
<evidence type="ECO:0000256" key="3">
    <source>
        <dbReference type="ARBA" id="ARBA00004651"/>
    </source>
</evidence>
<comment type="caution">
    <text evidence="16">The sequence shown here is derived from an EMBL/GenBank/DDBJ whole genome shotgun (WGS) entry which is preliminary data.</text>
</comment>
<dbReference type="OrthoDB" id="21151at2759"/>
<reference evidence="16 17" key="1">
    <citation type="submission" date="2019-03" db="EMBL/GenBank/DDBJ databases">
        <title>First draft genome of Liparis tanakae, snailfish: a comprehensive survey of snailfish specific genes.</title>
        <authorList>
            <person name="Kim W."/>
            <person name="Song I."/>
            <person name="Jeong J.-H."/>
            <person name="Kim D."/>
            <person name="Kim S."/>
            <person name="Ryu S."/>
            <person name="Song J.Y."/>
            <person name="Lee S.K."/>
        </authorList>
    </citation>
    <scope>NUCLEOTIDE SEQUENCE [LARGE SCALE GENOMIC DNA]</scope>
    <source>
        <tissue evidence="16">Muscle</tissue>
    </source>
</reference>
<evidence type="ECO:0000256" key="11">
    <source>
        <dbReference type="ARBA" id="ARBA00023136"/>
    </source>
</evidence>
<keyword evidence="10" id="KW-0175">Coiled coil</keyword>
<evidence type="ECO:0000256" key="7">
    <source>
        <dbReference type="ARBA" id="ARBA00022692"/>
    </source>
</evidence>
<feature type="domain" description="Myosin-binding" evidence="15">
    <location>
        <begin position="110"/>
        <end position="249"/>
    </location>
</feature>
<dbReference type="Pfam" id="PF12632">
    <property type="entry name" value="Vezatin"/>
    <property type="match status" value="1"/>
</dbReference>
<protein>
    <recommendedName>
        <fullName evidence="5">Vezatin</fullName>
    </recommendedName>
</protein>